<protein>
    <submittedName>
        <fullName evidence="1">19450_t:CDS:1</fullName>
    </submittedName>
</protein>
<dbReference type="EMBL" id="CAJVQC010056052">
    <property type="protein sequence ID" value="CAG8796001.1"/>
    <property type="molecule type" value="Genomic_DNA"/>
</dbReference>
<proteinExistence type="predicted"/>
<evidence type="ECO:0000313" key="2">
    <source>
        <dbReference type="Proteomes" id="UP000789920"/>
    </source>
</evidence>
<comment type="caution">
    <text evidence="1">The sequence shown here is derived from an EMBL/GenBank/DDBJ whole genome shotgun (WGS) entry which is preliminary data.</text>
</comment>
<dbReference type="Proteomes" id="UP000789920">
    <property type="component" value="Unassembled WGS sequence"/>
</dbReference>
<gene>
    <name evidence="1" type="ORF">RPERSI_LOCUS20073</name>
</gene>
<name>A0ACA9RIK8_9GLOM</name>
<keyword evidence="2" id="KW-1185">Reference proteome</keyword>
<accession>A0ACA9RIK8</accession>
<sequence length="46" mass="5034">WCKANKSSVGIHVSSQSTFRLPRLENPNSPDKPTILSPDASIVLNQ</sequence>
<organism evidence="1 2">
    <name type="scientific">Racocetra persica</name>
    <dbReference type="NCBI Taxonomy" id="160502"/>
    <lineage>
        <taxon>Eukaryota</taxon>
        <taxon>Fungi</taxon>
        <taxon>Fungi incertae sedis</taxon>
        <taxon>Mucoromycota</taxon>
        <taxon>Glomeromycotina</taxon>
        <taxon>Glomeromycetes</taxon>
        <taxon>Diversisporales</taxon>
        <taxon>Gigasporaceae</taxon>
        <taxon>Racocetra</taxon>
    </lineage>
</organism>
<feature type="non-terminal residue" evidence="1">
    <location>
        <position position="1"/>
    </location>
</feature>
<reference evidence="1" key="1">
    <citation type="submission" date="2021-06" db="EMBL/GenBank/DDBJ databases">
        <authorList>
            <person name="Kallberg Y."/>
            <person name="Tangrot J."/>
            <person name="Rosling A."/>
        </authorList>
    </citation>
    <scope>NUCLEOTIDE SEQUENCE</scope>
    <source>
        <strain evidence="1">MA461A</strain>
    </source>
</reference>
<evidence type="ECO:0000313" key="1">
    <source>
        <dbReference type="EMBL" id="CAG8796001.1"/>
    </source>
</evidence>
<feature type="non-terminal residue" evidence="1">
    <location>
        <position position="46"/>
    </location>
</feature>